<keyword evidence="3 7" id="KW-0521">NADP</keyword>
<dbReference type="GO" id="GO:0005737">
    <property type="term" value="C:cytoplasm"/>
    <property type="evidence" value="ECO:0007669"/>
    <property type="project" value="UniProtKB-SubCell"/>
</dbReference>
<keyword evidence="4 7" id="KW-0560">Oxidoreductase</keyword>
<sequence>MKPIIAVTMGDPSGIGPEVIVKGLLEKTTYTRCRPFVVGDPNRMSEAAARFAPELSTRRIKTLSEARFQEGTVEILEPPGKPLPSLEYGKAHPEAARAAFQAIKLAAEMALRGEIDGITTAPINKEGMKTIGFAFPGHTEFLADLAKTDRFAMMMVGGGLKITLTTIHLPLREAITTLRKEIIVEAIRLTDRAMKQDFGIETPKIALAALNPHAGERGIFGDEEKRHVVPAVEAARREKIDALGPFPADTLFYQLKTGRFDAAVALFHDQALIPIKLLAFGNAVNVTIGLPFIRTSVDHGTAYDIAGRGIADPGSLREALKLAAEMAESRKR</sequence>
<dbReference type="GO" id="GO:0051287">
    <property type="term" value="F:NAD binding"/>
    <property type="evidence" value="ECO:0007669"/>
    <property type="project" value="InterPro"/>
</dbReference>
<dbReference type="Proteomes" id="UP000534783">
    <property type="component" value="Unassembled WGS sequence"/>
</dbReference>
<dbReference type="Gene3D" id="3.40.718.10">
    <property type="entry name" value="Isopropylmalate Dehydrogenase"/>
    <property type="match status" value="1"/>
</dbReference>
<evidence type="ECO:0000256" key="1">
    <source>
        <dbReference type="ARBA" id="ARBA00022490"/>
    </source>
</evidence>
<comment type="subunit">
    <text evidence="7">Homodimer.</text>
</comment>
<evidence type="ECO:0000256" key="3">
    <source>
        <dbReference type="ARBA" id="ARBA00022857"/>
    </source>
</evidence>
<feature type="binding site" evidence="7">
    <location>
        <position position="268"/>
    </location>
    <ligand>
        <name>a divalent metal cation</name>
        <dbReference type="ChEBI" id="CHEBI:60240"/>
        <note>ligand shared between dimeric partners</note>
    </ligand>
</feature>
<dbReference type="EMBL" id="VTOW01000003">
    <property type="protein sequence ID" value="NKE72037.1"/>
    <property type="molecule type" value="Genomic_DNA"/>
</dbReference>
<dbReference type="GO" id="GO:0008615">
    <property type="term" value="P:pyridoxine biosynthetic process"/>
    <property type="evidence" value="ECO:0007669"/>
    <property type="project" value="UniProtKB-UniRule"/>
</dbReference>
<dbReference type="InterPro" id="IPR005255">
    <property type="entry name" value="PdxA_fam"/>
</dbReference>
<proteinExistence type="inferred from homology"/>
<dbReference type="Pfam" id="PF04166">
    <property type="entry name" value="PdxA"/>
    <property type="match status" value="1"/>
</dbReference>
<comment type="function">
    <text evidence="7">Catalyzes the NAD(P)-dependent oxidation of 4-(phosphooxy)-L-threonine (HTP) into 2-amino-3-oxo-4-(phosphooxy)butyric acid which spontaneously decarboxylates to form 3-amino-2-oxopropyl phosphate (AHAP).</text>
</comment>
<feature type="binding site" evidence="7">
    <location>
        <position position="138"/>
    </location>
    <ligand>
        <name>substrate</name>
    </ligand>
</feature>
<accession>A0A7X6DRR2</accession>
<dbReference type="AlphaFoldDB" id="A0A7X6DRR2"/>
<dbReference type="EC" id="1.1.1.262" evidence="7"/>
<dbReference type="GO" id="GO:0042823">
    <property type="term" value="P:pyridoxal phosphate biosynthetic process"/>
    <property type="evidence" value="ECO:0007669"/>
    <property type="project" value="UniProtKB-UniRule"/>
</dbReference>
<comment type="catalytic activity">
    <reaction evidence="7">
        <text>4-(phosphooxy)-L-threonine + NAD(+) = 3-amino-2-oxopropyl phosphate + CO2 + NADH</text>
        <dbReference type="Rhea" id="RHEA:32275"/>
        <dbReference type="ChEBI" id="CHEBI:16526"/>
        <dbReference type="ChEBI" id="CHEBI:57279"/>
        <dbReference type="ChEBI" id="CHEBI:57540"/>
        <dbReference type="ChEBI" id="CHEBI:57945"/>
        <dbReference type="ChEBI" id="CHEBI:58452"/>
        <dbReference type="EC" id="1.1.1.262"/>
    </reaction>
</comment>
<dbReference type="GO" id="GO:0046872">
    <property type="term" value="F:metal ion binding"/>
    <property type="evidence" value="ECO:0007669"/>
    <property type="project" value="UniProtKB-UniRule"/>
</dbReference>
<name>A0A7X6DRR2_9BACT</name>
<keyword evidence="5 7" id="KW-0520">NAD</keyword>
<evidence type="ECO:0000313" key="9">
    <source>
        <dbReference type="Proteomes" id="UP000534783"/>
    </source>
</evidence>
<comment type="caution">
    <text evidence="8">The sequence shown here is derived from an EMBL/GenBank/DDBJ whole genome shotgun (WGS) entry which is preliminary data.</text>
</comment>
<dbReference type="NCBIfam" id="TIGR00557">
    <property type="entry name" value="pdxA"/>
    <property type="match status" value="1"/>
</dbReference>
<feature type="binding site" evidence="7">
    <location>
        <position position="213"/>
    </location>
    <ligand>
        <name>a divalent metal cation</name>
        <dbReference type="ChEBI" id="CHEBI:60240"/>
        <note>ligand shared between dimeric partners</note>
    </ligand>
</feature>
<comment type="pathway">
    <text evidence="7">Cofactor biosynthesis; pyridoxine 5'-phosphate biosynthesis; pyridoxine 5'-phosphate from D-erythrose 4-phosphate: step 4/5.</text>
</comment>
<comment type="subcellular location">
    <subcellularLocation>
        <location evidence="7">Cytoplasm</location>
    </subcellularLocation>
</comment>
<comment type="miscellaneous">
    <text evidence="7">The active site is located at the dimer interface.</text>
</comment>
<organism evidence="8 9">
    <name type="scientific">Candidatus Manganitrophus noduliformans</name>
    <dbReference type="NCBI Taxonomy" id="2606439"/>
    <lineage>
        <taxon>Bacteria</taxon>
        <taxon>Pseudomonadati</taxon>
        <taxon>Nitrospirota</taxon>
        <taxon>Nitrospiria</taxon>
        <taxon>Candidatus Troglogloeales</taxon>
        <taxon>Candidatus Manganitrophaceae</taxon>
        <taxon>Candidatus Manganitrophus</taxon>
    </lineage>
</organism>
<protein>
    <recommendedName>
        <fullName evidence="7">4-hydroxythreonine-4-phosphate dehydrogenase</fullName>
        <ecNumber evidence="7">1.1.1.262</ecNumber>
    </recommendedName>
    <alternativeName>
        <fullName evidence="7">4-(phosphohydroxy)-L-threonine dehydrogenase</fullName>
    </alternativeName>
</protein>
<dbReference type="PANTHER" id="PTHR30004">
    <property type="entry name" value="4-HYDROXYTHREONINE-4-PHOSPHATE DEHYDROGENASE"/>
    <property type="match status" value="1"/>
</dbReference>
<evidence type="ECO:0000256" key="5">
    <source>
        <dbReference type="ARBA" id="ARBA00023027"/>
    </source>
</evidence>
<dbReference type="UniPathway" id="UPA00244">
    <property type="reaction ID" value="UER00312"/>
</dbReference>
<feature type="binding site" evidence="7">
    <location>
        <position position="285"/>
    </location>
    <ligand>
        <name>substrate</name>
    </ligand>
</feature>
<evidence type="ECO:0000256" key="6">
    <source>
        <dbReference type="ARBA" id="ARBA00023096"/>
    </source>
</evidence>
<keyword evidence="1 7" id="KW-0963">Cytoplasm</keyword>
<reference evidence="8 9" key="1">
    <citation type="journal article" date="2020" name="Nature">
        <title>Bacterial chemolithoautotrophy via manganese oxidation.</title>
        <authorList>
            <person name="Yu H."/>
            <person name="Leadbetter J.R."/>
        </authorList>
    </citation>
    <scope>NUCLEOTIDE SEQUENCE [LARGE SCALE GENOMIC DNA]</scope>
    <source>
        <strain evidence="8 9">Mn-1</strain>
    </source>
</reference>
<dbReference type="SUPFAM" id="SSF53659">
    <property type="entry name" value="Isocitrate/Isopropylmalate dehydrogenase-like"/>
    <property type="match status" value="1"/>
</dbReference>
<dbReference type="GO" id="GO:0050570">
    <property type="term" value="F:4-hydroxythreonine-4-phosphate dehydrogenase activity"/>
    <property type="evidence" value="ECO:0007669"/>
    <property type="project" value="UniProtKB-UniRule"/>
</dbReference>
<keyword evidence="9" id="KW-1185">Reference proteome</keyword>
<evidence type="ECO:0000256" key="4">
    <source>
        <dbReference type="ARBA" id="ARBA00023002"/>
    </source>
</evidence>
<gene>
    <name evidence="7 8" type="primary">pdxA</name>
    <name evidence="8" type="ORF">MNODULE_14910</name>
</gene>
<dbReference type="PANTHER" id="PTHR30004:SF6">
    <property type="entry name" value="D-THREONATE 4-PHOSPHATE DEHYDROGENASE"/>
    <property type="match status" value="1"/>
</dbReference>
<evidence type="ECO:0000313" key="8">
    <source>
        <dbReference type="EMBL" id="NKE72037.1"/>
    </source>
</evidence>
<feature type="binding site" evidence="7">
    <location>
        <position position="294"/>
    </location>
    <ligand>
        <name>substrate</name>
    </ligand>
</feature>
<feature type="binding site" evidence="7">
    <location>
        <position position="276"/>
    </location>
    <ligand>
        <name>substrate</name>
    </ligand>
</feature>
<feature type="binding site" evidence="7">
    <location>
        <position position="139"/>
    </location>
    <ligand>
        <name>substrate</name>
    </ligand>
</feature>
<keyword evidence="2 7" id="KW-0479">Metal-binding</keyword>
<dbReference type="InterPro" id="IPR037510">
    <property type="entry name" value="PdxA"/>
</dbReference>
<evidence type="ECO:0000256" key="2">
    <source>
        <dbReference type="ARBA" id="ARBA00022723"/>
    </source>
</evidence>
<comment type="cofactor">
    <cofactor evidence="7">
        <name>a divalent metal cation</name>
        <dbReference type="ChEBI" id="CHEBI:60240"/>
    </cofactor>
    <text evidence="7">Binds 1 divalent metal cation per subunit.</text>
</comment>
<keyword evidence="6 7" id="KW-0664">Pyridoxine biosynthesis</keyword>
<feature type="binding site" evidence="7">
    <location>
        <position position="168"/>
    </location>
    <ligand>
        <name>a divalent metal cation</name>
        <dbReference type="ChEBI" id="CHEBI:60240"/>
        <note>ligand shared between dimeric partners</note>
    </ligand>
</feature>
<dbReference type="RefSeq" id="WP_168061342.1">
    <property type="nucleotide sequence ID" value="NZ_VTOW01000003.1"/>
</dbReference>
<evidence type="ECO:0000256" key="7">
    <source>
        <dbReference type="HAMAP-Rule" id="MF_00536"/>
    </source>
</evidence>
<comment type="similarity">
    <text evidence="7">Belongs to the PdxA family.</text>
</comment>
<dbReference type="HAMAP" id="MF_00536">
    <property type="entry name" value="PdxA"/>
    <property type="match status" value="1"/>
</dbReference>